<evidence type="ECO:0000313" key="2">
    <source>
        <dbReference type="Proteomes" id="UP001367508"/>
    </source>
</evidence>
<dbReference type="EMBL" id="JAYMYQ010000006">
    <property type="protein sequence ID" value="KAK7323968.1"/>
    <property type="molecule type" value="Genomic_DNA"/>
</dbReference>
<name>A0AAN9KXC3_CANGL</name>
<reference evidence="1 2" key="1">
    <citation type="submission" date="2024-01" db="EMBL/GenBank/DDBJ databases">
        <title>The genomes of 5 underutilized Papilionoideae crops provide insights into root nodulation and disease resistanc.</title>
        <authorList>
            <person name="Jiang F."/>
        </authorList>
    </citation>
    <scope>NUCLEOTIDE SEQUENCE [LARGE SCALE GENOMIC DNA]</scope>
    <source>
        <strain evidence="1">LVBAO_FW01</strain>
        <tissue evidence="1">Leaves</tissue>
    </source>
</reference>
<comment type="caution">
    <text evidence="1">The sequence shown here is derived from an EMBL/GenBank/DDBJ whole genome shotgun (WGS) entry which is preliminary data.</text>
</comment>
<accession>A0AAN9KXC3</accession>
<dbReference type="AlphaFoldDB" id="A0AAN9KXC3"/>
<keyword evidence="2" id="KW-1185">Reference proteome</keyword>
<dbReference type="Proteomes" id="UP001367508">
    <property type="component" value="Unassembled WGS sequence"/>
</dbReference>
<organism evidence="1 2">
    <name type="scientific">Canavalia gladiata</name>
    <name type="common">Sword bean</name>
    <name type="synonym">Dolichos gladiatus</name>
    <dbReference type="NCBI Taxonomy" id="3824"/>
    <lineage>
        <taxon>Eukaryota</taxon>
        <taxon>Viridiplantae</taxon>
        <taxon>Streptophyta</taxon>
        <taxon>Embryophyta</taxon>
        <taxon>Tracheophyta</taxon>
        <taxon>Spermatophyta</taxon>
        <taxon>Magnoliopsida</taxon>
        <taxon>eudicotyledons</taxon>
        <taxon>Gunneridae</taxon>
        <taxon>Pentapetalae</taxon>
        <taxon>rosids</taxon>
        <taxon>fabids</taxon>
        <taxon>Fabales</taxon>
        <taxon>Fabaceae</taxon>
        <taxon>Papilionoideae</taxon>
        <taxon>50 kb inversion clade</taxon>
        <taxon>NPAAA clade</taxon>
        <taxon>indigoferoid/millettioid clade</taxon>
        <taxon>Phaseoleae</taxon>
        <taxon>Canavalia</taxon>
    </lineage>
</organism>
<evidence type="ECO:0000313" key="1">
    <source>
        <dbReference type="EMBL" id="KAK7323968.1"/>
    </source>
</evidence>
<gene>
    <name evidence="1" type="ORF">VNO77_27472</name>
</gene>
<protein>
    <submittedName>
        <fullName evidence="1">Uncharacterized protein</fullName>
    </submittedName>
</protein>
<proteinExistence type="predicted"/>
<sequence>MEIHKVKAFFRCKLHCRHSCYDLHKGRSGLCLIYGSVNQALARRNIENMGGTRRGSRRRYSVISEPSLAINVHLKLGLGFDNGASVMK</sequence>